<dbReference type="PRINTS" id="PR00195">
    <property type="entry name" value="DYNAMIN"/>
</dbReference>
<dbReference type="PROSITE" id="PS51718">
    <property type="entry name" value="G_DYNAMIN_2"/>
    <property type="match status" value="1"/>
</dbReference>
<dbReference type="InterPro" id="IPR000375">
    <property type="entry name" value="Dynamin_stalk"/>
</dbReference>
<dbReference type="PANTHER" id="PTHR11566">
    <property type="entry name" value="DYNAMIN"/>
    <property type="match status" value="1"/>
</dbReference>
<dbReference type="AlphaFoldDB" id="A0A3P5XXI6"/>
<accession>A0A3P5XXI6</accession>
<proteinExistence type="predicted"/>
<reference evidence="4" key="1">
    <citation type="submission" date="2018-11" db="EMBL/GenBank/DDBJ databases">
        <authorList>
            <consortium name="Genoscope - CEA"/>
            <person name="William W."/>
        </authorList>
    </citation>
    <scope>NUCLEOTIDE SEQUENCE</scope>
</reference>
<dbReference type="InterPro" id="IPR030381">
    <property type="entry name" value="G_DYNAMIN_dom"/>
</dbReference>
<dbReference type="InterPro" id="IPR022812">
    <property type="entry name" value="Dynamin"/>
</dbReference>
<gene>
    <name evidence="4" type="ORF">BRAA09T37373Z</name>
</gene>
<dbReference type="FunFam" id="3.40.50.300:FF:001237">
    <property type="entry name" value="Dynamin-related protein 4C"/>
    <property type="match status" value="1"/>
</dbReference>
<evidence type="ECO:0000256" key="1">
    <source>
        <dbReference type="ARBA" id="ARBA00022741"/>
    </source>
</evidence>
<dbReference type="CDD" id="cd08771">
    <property type="entry name" value="DLP_1"/>
    <property type="match status" value="1"/>
</dbReference>
<dbReference type="SUPFAM" id="SSF52540">
    <property type="entry name" value="P-loop containing nucleoside triphosphate hydrolases"/>
    <property type="match status" value="1"/>
</dbReference>
<dbReference type="GO" id="GO:0003924">
    <property type="term" value="F:GTPase activity"/>
    <property type="evidence" value="ECO:0007669"/>
    <property type="project" value="InterPro"/>
</dbReference>
<organism evidence="4">
    <name type="scientific">Brassica campestris</name>
    <name type="common">Field mustard</name>
    <dbReference type="NCBI Taxonomy" id="3711"/>
    <lineage>
        <taxon>Eukaryota</taxon>
        <taxon>Viridiplantae</taxon>
        <taxon>Streptophyta</taxon>
        <taxon>Embryophyta</taxon>
        <taxon>Tracheophyta</taxon>
        <taxon>Spermatophyta</taxon>
        <taxon>Magnoliopsida</taxon>
        <taxon>eudicotyledons</taxon>
        <taxon>Gunneridae</taxon>
        <taxon>Pentapetalae</taxon>
        <taxon>rosids</taxon>
        <taxon>malvids</taxon>
        <taxon>Brassicales</taxon>
        <taxon>Brassicaceae</taxon>
        <taxon>Brassiceae</taxon>
        <taxon>Brassica</taxon>
    </lineage>
</organism>
<dbReference type="EMBL" id="LR031568">
    <property type="protein sequence ID" value="VDC59762.1"/>
    <property type="molecule type" value="Genomic_DNA"/>
</dbReference>
<dbReference type="InterPro" id="IPR001401">
    <property type="entry name" value="Dynamin_GTPase"/>
</dbReference>
<dbReference type="InterPro" id="IPR045063">
    <property type="entry name" value="Dynamin_N"/>
</dbReference>
<protein>
    <recommendedName>
        <fullName evidence="3">Dynamin-type G domain-containing protein</fullName>
    </recommendedName>
</protein>
<keyword evidence="1" id="KW-0547">Nucleotide-binding</keyword>
<evidence type="ECO:0000313" key="4">
    <source>
        <dbReference type="EMBL" id="VDC59762.1"/>
    </source>
</evidence>
<evidence type="ECO:0000259" key="3">
    <source>
        <dbReference type="PROSITE" id="PS51718"/>
    </source>
</evidence>
<name>A0A3P5XXI6_BRACM</name>
<dbReference type="Pfam" id="PF01031">
    <property type="entry name" value="Dynamin_M"/>
    <property type="match status" value="1"/>
</dbReference>
<sequence>MKSSKKHAAVSKSSSLAIVETNPDDKNVVVPIEAPIVSSYNDRIRPLLDTVDRLRNLNVMKEGIQLPTIVVVGDQSSGKSSVLESLAGISLPRGQGICTRVPLVMRLQKSSSPEPEIRLEYGDKVCCMIDLTKVSFDCDKYLTCVAGSGKGVSDAPLTLHVKKAGVPDITMVDLPGITRVPVNGQPDNIYEQISGMIMKYIELQESIILNVLSATVDFTTCESIRMSRQVDKTGERTLAVVTKADMAPDGLLQKVTADDVNIGLGYVCVRNRIGEETYEEARMQEELLFRTHPMLSLIDEDIVGIPVLAQKLMLIQATMIGRCLPEIVRKINMKMETAVLELNKLPMVMASTGEAFDDTDGHYWFSKRVSLKDSYPRRLLRVP</sequence>
<dbReference type="InterPro" id="IPR027417">
    <property type="entry name" value="P-loop_NTPase"/>
</dbReference>
<dbReference type="SMART" id="SM00053">
    <property type="entry name" value="DYNc"/>
    <property type="match status" value="1"/>
</dbReference>
<feature type="domain" description="Dynamin-type G" evidence="3">
    <location>
        <begin position="63"/>
        <end position="325"/>
    </location>
</feature>
<dbReference type="PANTHER" id="PTHR11566:SF173">
    <property type="entry name" value="DYNAMIN-RELATED PROTEIN 4C"/>
    <property type="match status" value="1"/>
</dbReference>
<dbReference type="GO" id="GO:0005525">
    <property type="term" value="F:GTP binding"/>
    <property type="evidence" value="ECO:0007669"/>
    <property type="project" value="UniProtKB-KW"/>
</dbReference>
<keyword evidence="2" id="KW-0342">GTP-binding</keyword>
<dbReference type="GO" id="GO:0005737">
    <property type="term" value="C:cytoplasm"/>
    <property type="evidence" value="ECO:0007669"/>
    <property type="project" value="UniProtKB-ARBA"/>
</dbReference>
<dbReference type="Pfam" id="PF00350">
    <property type="entry name" value="Dynamin_N"/>
    <property type="match status" value="1"/>
</dbReference>
<dbReference type="Gene3D" id="3.40.50.300">
    <property type="entry name" value="P-loop containing nucleotide triphosphate hydrolases"/>
    <property type="match status" value="1"/>
</dbReference>
<evidence type="ECO:0000256" key="2">
    <source>
        <dbReference type="ARBA" id="ARBA00023134"/>
    </source>
</evidence>